<dbReference type="InterPro" id="IPR004045">
    <property type="entry name" value="Glutathione_S-Trfase_N"/>
</dbReference>
<dbReference type="GO" id="GO:0016740">
    <property type="term" value="F:transferase activity"/>
    <property type="evidence" value="ECO:0007669"/>
    <property type="project" value="UniProtKB-KW"/>
</dbReference>
<dbReference type="SUPFAM" id="SSF52833">
    <property type="entry name" value="Thioredoxin-like"/>
    <property type="match status" value="1"/>
</dbReference>
<dbReference type="InterPro" id="IPR010987">
    <property type="entry name" value="Glutathione-S-Trfase_C-like"/>
</dbReference>
<evidence type="ECO:0000313" key="4">
    <source>
        <dbReference type="Proteomes" id="UP000249688"/>
    </source>
</evidence>
<dbReference type="RefSeq" id="WP_111398374.1">
    <property type="nucleotide sequence ID" value="NZ_QKYU01000011.1"/>
</dbReference>
<dbReference type="InterPro" id="IPR036282">
    <property type="entry name" value="Glutathione-S-Trfase_C_sf"/>
</dbReference>
<dbReference type="PANTHER" id="PTHR44051:SF8">
    <property type="entry name" value="GLUTATHIONE S-TRANSFERASE GSTA"/>
    <property type="match status" value="1"/>
</dbReference>
<feature type="domain" description="GST N-terminal" evidence="1">
    <location>
        <begin position="1"/>
        <end position="91"/>
    </location>
</feature>
<dbReference type="SFLD" id="SFLDS00019">
    <property type="entry name" value="Glutathione_Transferase_(cytos"/>
    <property type="match status" value="1"/>
</dbReference>
<dbReference type="EMBL" id="QKYU01000011">
    <property type="protein sequence ID" value="PZW45723.1"/>
    <property type="molecule type" value="Genomic_DNA"/>
</dbReference>
<accession>A0A2W7IG52</accession>
<proteinExistence type="predicted"/>
<dbReference type="SUPFAM" id="SSF47616">
    <property type="entry name" value="GST C-terminal domain-like"/>
    <property type="match status" value="1"/>
</dbReference>
<dbReference type="OrthoDB" id="9810080at2"/>
<name>A0A2W7IG52_9PROT</name>
<sequence length="219" mass="23666">MLTIYGCLRSRASRNIWLAHEMGLDFRHVPVVQANRLADPLAADAPINTHSPAFLAINPNARIPAVDDDGLILNESLAINLHLARRHGGSLGPADLAEDAQFGMWALWAATEVEPFAINILYHRVTKPVAERDPALAEAAIAALAAPFAVLDAHLAATGFLVGGRFTVADVNVAEVVRYALSAAELFEAAPHLRAWISACHARPAYRRMMAERDAEQIA</sequence>
<comment type="caution">
    <text evidence="3">The sequence shown here is derived from an EMBL/GenBank/DDBJ whole genome shotgun (WGS) entry which is preliminary data.</text>
</comment>
<evidence type="ECO:0000259" key="1">
    <source>
        <dbReference type="PROSITE" id="PS50404"/>
    </source>
</evidence>
<dbReference type="InterPro" id="IPR004046">
    <property type="entry name" value="GST_C"/>
</dbReference>
<gene>
    <name evidence="3" type="ORF">C8P66_111139</name>
</gene>
<dbReference type="Proteomes" id="UP000249688">
    <property type="component" value="Unassembled WGS sequence"/>
</dbReference>
<protein>
    <submittedName>
        <fullName evidence="3">Glutathione S-transferase</fullName>
    </submittedName>
</protein>
<dbReference type="InterPro" id="IPR036249">
    <property type="entry name" value="Thioredoxin-like_sf"/>
</dbReference>
<dbReference type="PROSITE" id="PS50405">
    <property type="entry name" value="GST_CTER"/>
    <property type="match status" value="1"/>
</dbReference>
<dbReference type="Gene3D" id="1.20.1050.10">
    <property type="match status" value="1"/>
</dbReference>
<organism evidence="3 4">
    <name type="scientific">Humitalea rosea</name>
    <dbReference type="NCBI Taxonomy" id="990373"/>
    <lineage>
        <taxon>Bacteria</taxon>
        <taxon>Pseudomonadati</taxon>
        <taxon>Pseudomonadota</taxon>
        <taxon>Alphaproteobacteria</taxon>
        <taxon>Acetobacterales</taxon>
        <taxon>Roseomonadaceae</taxon>
        <taxon>Humitalea</taxon>
    </lineage>
</organism>
<dbReference type="Pfam" id="PF13409">
    <property type="entry name" value="GST_N_2"/>
    <property type="match status" value="1"/>
</dbReference>
<evidence type="ECO:0000313" key="3">
    <source>
        <dbReference type="EMBL" id="PZW45723.1"/>
    </source>
</evidence>
<dbReference type="PROSITE" id="PS50404">
    <property type="entry name" value="GST_NTER"/>
    <property type="match status" value="1"/>
</dbReference>
<feature type="domain" description="GST C-terminal" evidence="2">
    <location>
        <begin position="95"/>
        <end position="219"/>
    </location>
</feature>
<dbReference type="Gene3D" id="3.40.30.10">
    <property type="entry name" value="Glutaredoxin"/>
    <property type="match status" value="1"/>
</dbReference>
<evidence type="ECO:0000259" key="2">
    <source>
        <dbReference type="PROSITE" id="PS50405"/>
    </source>
</evidence>
<dbReference type="InterPro" id="IPR040079">
    <property type="entry name" value="Glutathione_S-Trfase"/>
</dbReference>
<dbReference type="CDD" id="cd03046">
    <property type="entry name" value="GST_N_GTT1_like"/>
    <property type="match status" value="1"/>
</dbReference>
<dbReference type="AlphaFoldDB" id="A0A2W7IG52"/>
<reference evidence="3 4" key="1">
    <citation type="submission" date="2018-06" db="EMBL/GenBank/DDBJ databases">
        <title>Genomic Encyclopedia of Archaeal and Bacterial Type Strains, Phase II (KMG-II): from individual species to whole genera.</title>
        <authorList>
            <person name="Goeker M."/>
        </authorList>
    </citation>
    <scope>NUCLEOTIDE SEQUENCE [LARGE SCALE GENOMIC DNA]</scope>
    <source>
        <strain evidence="3 4">DSM 24525</strain>
    </source>
</reference>
<dbReference type="Pfam" id="PF00043">
    <property type="entry name" value="GST_C"/>
    <property type="match status" value="1"/>
</dbReference>
<keyword evidence="3" id="KW-0808">Transferase</keyword>
<dbReference type="PANTHER" id="PTHR44051">
    <property type="entry name" value="GLUTATHIONE S-TRANSFERASE-RELATED"/>
    <property type="match status" value="1"/>
</dbReference>
<keyword evidence="4" id="KW-1185">Reference proteome</keyword>
<dbReference type="SFLD" id="SFLDG00358">
    <property type="entry name" value="Main_(cytGST)"/>
    <property type="match status" value="1"/>
</dbReference>